<evidence type="ECO:0000256" key="3">
    <source>
        <dbReference type="RuleBase" id="RU000363"/>
    </source>
</evidence>
<name>A0ABT2IM49_9FLAO</name>
<protein>
    <submittedName>
        <fullName evidence="4">SDR family oxidoreductase</fullName>
    </submittedName>
</protein>
<evidence type="ECO:0000313" key="4">
    <source>
        <dbReference type="EMBL" id="MCT2409698.1"/>
    </source>
</evidence>
<gene>
    <name evidence="4" type="ORF">NZD88_19265</name>
</gene>
<evidence type="ECO:0000256" key="2">
    <source>
        <dbReference type="ARBA" id="ARBA00023002"/>
    </source>
</evidence>
<dbReference type="PRINTS" id="PR00080">
    <property type="entry name" value="SDRFAMILY"/>
</dbReference>
<sequence length="232" mass="25970">MNIIITGASRGIGYDTVLEFSKNNKNKIIAISRNISELEKLKQKCYEQYENNIHIIEYDITDDQAILKHKLEEYEKIDILINNAGLLINKPFWDLSIEDWQETFNVNLFGAVKVIQTVFDKITKSEYAHVVNIGSMGGISVAQKFAGLSAYSSSKAALGNLTECLAEEFKDHNVSVNCICLGAVNTEMLRLAFPDCTDSFKSEDIARFICDFSSNYAKLFNGKIIPISSSTP</sequence>
<dbReference type="Pfam" id="PF00106">
    <property type="entry name" value="adh_short"/>
    <property type="match status" value="1"/>
</dbReference>
<evidence type="ECO:0000313" key="5">
    <source>
        <dbReference type="Proteomes" id="UP001142057"/>
    </source>
</evidence>
<dbReference type="Proteomes" id="UP001142057">
    <property type="component" value="Unassembled WGS sequence"/>
</dbReference>
<reference evidence="4" key="1">
    <citation type="submission" date="2022-08" db="EMBL/GenBank/DDBJ databases">
        <title>Chryseobacterium antibioticum,isolated from the rhizosphere soil of Pyrola in Tibet.</title>
        <authorList>
            <person name="Kan Y."/>
        </authorList>
    </citation>
    <scope>NUCLEOTIDE SEQUENCE</scope>
    <source>
        <strain evidence="4">Pc2-12</strain>
    </source>
</reference>
<keyword evidence="2" id="KW-0560">Oxidoreductase</keyword>
<dbReference type="SUPFAM" id="SSF51735">
    <property type="entry name" value="NAD(P)-binding Rossmann-fold domains"/>
    <property type="match status" value="1"/>
</dbReference>
<dbReference type="RefSeq" id="WP_259831262.1">
    <property type="nucleotide sequence ID" value="NZ_JANZQH010000011.1"/>
</dbReference>
<dbReference type="PRINTS" id="PR00081">
    <property type="entry name" value="GDHRDH"/>
</dbReference>
<dbReference type="PANTHER" id="PTHR42901:SF1">
    <property type="entry name" value="ALCOHOL DEHYDROGENASE"/>
    <property type="match status" value="1"/>
</dbReference>
<dbReference type="InterPro" id="IPR002347">
    <property type="entry name" value="SDR_fam"/>
</dbReference>
<dbReference type="CDD" id="cd05233">
    <property type="entry name" value="SDR_c"/>
    <property type="match status" value="1"/>
</dbReference>
<accession>A0ABT2IM49</accession>
<evidence type="ECO:0000256" key="1">
    <source>
        <dbReference type="ARBA" id="ARBA00006484"/>
    </source>
</evidence>
<comment type="similarity">
    <text evidence="1 3">Belongs to the short-chain dehydrogenases/reductases (SDR) family.</text>
</comment>
<comment type="caution">
    <text evidence="4">The sequence shown here is derived from an EMBL/GenBank/DDBJ whole genome shotgun (WGS) entry which is preliminary data.</text>
</comment>
<keyword evidence="5" id="KW-1185">Reference proteome</keyword>
<dbReference type="Gene3D" id="3.40.50.720">
    <property type="entry name" value="NAD(P)-binding Rossmann-like Domain"/>
    <property type="match status" value="1"/>
</dbReference>
<dbReference type="EMBL" id="JANZQH010000011">
    <property type="protein sequence ID" value="MCT2409698.1"/>
    <property type="molecule type" value="Genomic_DNA"/>
</dbReference>
<organism evidence="4 5">
    <name type="scientific">Chryseobacterium pyrolae</name>
    <dbReference type="NCBI Taxonomy" id="2987481"/>
    <lineage>
        <taxon>Bacteria</taxon>
        <taxon>Pseudomonadati</taxon>
        <taxon>Bacteroidota</taxon>
        <taxon>Flavobacteriia</taxon>
        <taxon>Flavobacteriales</taxon>
        <taxon>Weeksellaceae</taxon>
        <taxon>Chryseobacterium group</taxon>
        <taxon>Chryseobacterium</taxon>
    </lineage>
</organism>
<proteinExistence type="inferred from homology"/>
<dbReference type="PANTHER" id="PTHR42901">
    <property type="entry name" value="ALCOHOL DEHYDROGENASE"/>
    <property type="match status" value="1"/>
</dbReference>
<dbReference type="InterPro" id="IPR036291">
    <property type="entry name" value="NAD(P)-bd_dom_sf"/>
</dbReference>